<dbReference type="PROSITE" id="PS51318">
    <property type="entry name" value="TAT"/>
    <property type="match status" value="1"/>
</dbReference>
<dbReference type="Pfam" id="PF13517">
    <property type="entry name" value="FG-GAP_3"/>
    <property type="match status" value="1"/>
</dbReference>
<dbReference type="SUPFAM" id="SSF82171">
    <property type="entry name" value="DPP6 N-terminal domain-like"/>
    <property type="match status" value="1"/>
</dbReference>
<evidence type="ECO:0000256" key="3">
    <source>
        <dbReference type="SAM" id="SignalP"/>
    </source>
</evidence>
<feature type="chain" id="PRO_5047392605" evidence="3">
    <location>
        <begin position="34"/>
        <end position="768"/>
    </location>
</feature>
<dbReference type="InterPro" id="IPR013517">
    <property type="entry name" value="FG-GAP"/>
</dbReference>
<dbReference type="InterPro" id="IPR006311">
    <property type="entry name" value="TAT_signal"/>
</dbReference>
<accession>A0ABZ1LCY7</accession>
<evidence type="ECO:0000256" key="2">
    <source>
        <dbReference type="SAM" id="MobiDB-lite"/>
    </source>
</evidence>
<reference evidence="4 5" key="1">
    <citation type="submission" date="2022-10" db="EMBL/GenBank/DDBJ databases">
        <title>The complete genomes of actinobacterial strains from the NBC collection.</title>
        <authorList>
            <person name="Joergensen T.S."/>
            <person name="Alvarez Arevalo M."/>
            <person name="Sterndorff E.B."/>
            <person name="Faurdal D."/>
            <person name="Vuksanovic O."/>
            <person name="Mourched A.-S."/>
            <person name="Charusanti P."/>
            <person name="Shaw S."/>
            <person name="Blin K."/>
            <person name="Weber T."/>
        </authorList>
    </citation>
    <scope>NUCLEOTIDE SEQUENCE [LARGE SCALE GENOMIC DNA]</scope>
    <source>
        <strain evidence="4 5">NBC_00123</strain>
    </source>
</reference>
<dbReference type="InterPro" id="IPR028994">
    <property type="entry name" value="Integrin_alpha_N"/>
</dbReference>
<keyword evidence="1 3" id="KW-0732">Signal</keyword>
<protein>
    <submittedName>
        <fullName evidence="4">VCBS repeat-containing protein</fullName>
    </submittedName>
</protein>
<keyword evidence="5" id="KW-1185">Reference proteome</keyword>
<dbReference type="Gene3D" id="2.115.10.10">
    <property type="entry name" value="Tachylectin 2"/>
    <property type="match status" value="1"/>
</dbReference>
<evidence type="ECO:0000256" key="1">
    <source>
        <dbReference type="ARBA" id="ARBA00022729"/>
    </source>
</evidence>
<evidence type="ECO:0000313" key="4">
    <source>
        <dbReference type="EMBL" id="WTR70939.1"/>
    </source>
</evidence>
<feature type="signal peptide" evidence="3">
    <location>
        <begin position="1"/>
        <end position="33"/>
    </location>
</feature>
<name>A0ABZ1LCY7_9ACTN</name>
<gene>
    <name evidence="4" type="ORF">OG814_17440</name>
</gene>
<sequence length="768" mass="80506">MRTAFSRRRLAVSVGVVLTAVTAASLTVPAASAAPAASPSAAGAAPAAAARTAAPASVPFLASGGKLLAAGTTGFLSEDHGGTARWTRYADGVSKVIAKSEGEYVLGSGAGSDRVVVARLVSEAGAEELYTSTVRIYDMATGAAPVTLDLSASEETHGQLDAVVGSTLLVSAHAWRQELKLIDIVGGKPTVRKVGDQHYGPTWMTDTLPDTAVARLYDRDMVVDLKTGKPVGTYQPAPEPGYPKPWVPRSSFLSPTHVGWTERTDDKLVLATAVRGQDEVVRTPLGPDDSTRITGGLLGDWFAWGATTGNATPWHAFSARSLKDGATVELLDHATHATKGPDGTLLVLGVTAADGSGVFRVSLGADGRPTAELIASTGEPNDGAAPLSYVGDAIPATVDLDGVAKARLSWKFSTTRADLTVELRSRTTWETFRTVVRPASGSGAYPDGSLGLDWVGEVGDASWGSARSAPNGAYEWTVTARPWNGMPSVTASGTMTVARSPKAHDYDDDGAPDLIARDKDGWIRPIATRWDDATGRLVPLDIRHSHSGWNVYDRLESVGDIAGSNIADLVTRDRDGVLWLHRGTSSQANPGFEPRVRIGGGWNTYTQLTGGSDLTGDGRADLVAVDKLGDLYLYKANGSTTAPFEPRKKIGHGWGIYNQLTATGQIGGGSAGDLVARDKDGVLWLYLGKGDGTFAPRTKIGGGWNVYTDLVGIGDGNKDGRPDVYARTPQGAAFFYAGTGDWKAPFKPRGSTEAGVASPHDPAYNQVS</sequence>
<dbReference type="RefSeq" id="WP_406334878.1">
    <property type="nucleotide sequence ID" value="NZ_CP108188.1"/>
</dbReference>
<feature type="region of interest" description="Disordered" evidence="2">
    <location>
        <begin position="747"/>
        <end position="768"/>
    </location>
</feature>
<dbReference type="Proteomes" id="UP001622594">
    <property type="component" value="Chromosome"/>
</dbReference>
<evidence type="ECO:0000313" key="5">
    <source>
        <dbReference type="Proteomes" id="UP001622594"/>
    </source>
</evidence>
<dbReference type="SUPFAM" id="SSF69318">
    <property type="entry name" value="Integrin alpha N-terminal domain"/>
    <property type="match status" value="1"/>
</dbReference>
<dbReference type="EMBL" id="CP108188">
    <property type="protein sequence ID" value="WTR70939.1"/>
    <property type="molecule type" value="Genomic_DNA"/>
</dbReference>
<proteinExistence type="predicted"/>
<organism evidence="4 5">
    <name type="scientific">Streptomyces zaomyceticus</name>
    <dbReference type="NCBI Taxonomy" id="68286"/>
    <lineage>
        <taxon>Bacteria</taxon>
        <taxon>Bacillati</taxon>
        <taxon>Actinomycetota</taxon>
        <taxon>Actinomycetes</taxon>
        <taxon>Kitasatosporales</taxon>
        <taxon>Streptomycetaceae</taxon>
        <taxon>Streptomyces</taxon>
    </lineage>
</organism>